<dbReference type="CTD" id="9808762"/>
<dbReference type="OMA" id="FPHETTE"/>
<dbReference type="InterPro" id="IPR002900">
    <property type="entry name" value="DUF38/FTH_CAE_spp"/>
</dbReference>
<dbReference type="HOGENOM" id="CLU_030831_0_3_1"/>
<dbReference type="GeneID" id="9808762"/>
<dbReference type="PANTHER" id="PTHR23014">
    <property type="entry name" value="F-BOX A PROTEIN"/>
    <property type="match status" value="1"/>
</dbReference>
<name>E3MGP9_CAERE</name>
<reference evidence="2" key="1">
    <citation type="submission" date="2007-07" db="EMBL/GenBank/DDBJ databases">
        <title>PCAP assembly of the Caenorhabditis remanei genome.</title>
        <authorList>
            <consortium name="The Caenorhabditis remanei Sequencing Consortium"/>
            <person name="Wilson R.K."/>
        </authorList>
    </citation>
    <scope>NUCLEOTIDE SEQUENCE [LARGE SCALE GENOMIC DNA]</scope>
    <source>
        <strain evidence="2">PB4641</strain>
    </source>
</reference>
<evidence type="ECO:0000259" key="1">
    <source>
        <dbReference type="PROSITE" id="PS50181"/>
    </source>
</evidence>
<dbReference type="InParanoid" id="E3MGP9"/>
<dbReference type="InterPro" id="IPR001810">
    <property type="entry name" value="F-box_dom"/>
</dbReference>
<evidence type="ECO:0000313" key="3">
    <source>
        <dbReference type="Proteomes" id="UP000008281"/>
    </source>
</evidence>
<proteinExistence type="predicted"/>
<dbReference type="Pfam" id="PF00646">
    <property type="entry name" value="F-box"/>
    <property type="match status" value="1"/>
</dbReference>
<evidence type="ECO:0000313" key="2">
    <source>
        <dbReference type="EMBL" id="EFP01845.1"/>
    </source>
</evidence>
<organism evidence="3">
    <name type="scientific">Caenorhabditis remanei</name>
    <name type="common">Caenorhabditis vulgaris</name>
    <dbReference type="NCBI Taxonomy" id="31234"/>
    <lineage>
        <taxon>Eukaryota</taxon>
        <taxon>Metazoa</taxon>
        <taxon>Ecdysozoa</taxon>
        <taxon>Nematoda</taxon>
        <taxon>Chromadorea</taxon>
        <taxon>Rhabditida</taxon>
        <taxon>Rhabditina</taxon>
        <taxon>Rhabditomorpha</taxon>
        <taxon>Rhabditoidea</taxon>
        <taxon>Rhabditidae</taxon>
        <taxon>Peloderinae</taxon>
        <taxon>Caenorhabditis</taxon>
    </lineage>
</organism>
<accession>E3MGP9</accession>
<gene>
    <name evidence="2" type="ORF">CRE_23421</name>
</gene>
<feature type="domain" description="F-box" evidence="1">
    <location>
        <begin position="1"/>
        <end position="50"/>
    </location>
</feature>
<dbReference type="SMART" id="SM00256">
    <property type="entry name" value="FBOX"/>
    <property type="match status" value="1"/>
</dbReference>
<dbReference type="KEGG" id="crq:GCK72_021385"/>
<dbReference type="Proteomes" id="UP000008281">
    <property type="component" value="Unassembled WGS sequence"/>
</dbReference>
<dbReference type="EMBL" id="DS268444">
    <property type="protein sequence ID" value="EFP01845.1"/>
    <property type="molecule type" value="Genomic_DNA"/>
</dbReference>
<dbReference type="PANTHER" id="PTHR23014:SF1">
    <property type="entry name" value="DUF38 DOMAIN-CONTAINING PROTEIN-RELATED"/>
    <property type="match status" value="1"/>
</dbReference>
<dbReference type="FunCoup" id="E3MGP9">
    <property type="interactions" value="432"/>
</dbReference>
<dbReference type="RefSeq" id="XP_003104692.2">
    <property type="nucleotide sequence ID" value="XM_003104644.2"/>
</dbReference>
<dbReference type="Pfam" id="PF01827">
    <property type="entry name" value="FTH"/>
    <property type="match status" value="1"/>
</dbReference>
<dbReference type="PROSITE" id="PS50181">
    <property type="entry name" value="FBOX"/>
    <property type="match status" value="1"/>
</dbReference>
<dbReference type="AlphaFoldDB" id="E3MGP9"/>
<keyword evidence="3" id="KW-1185">Reference proteome</keyword>
<protein>
    <recommendedName>
        <fullName evidence="1">F-box domain-containing protein</fullName>
    </recommendedName>
</protein>
<sequence length="323" mass="37640">MTSLDQFPDVVLLNILEKLDILDVLSLRKTCRSLYNFIDDVCPNKNLQVIKITTFSNAIKLEFVLPDSQRITVEYDDFHGTSCLVRWTKIPGNPKIKKETILKNADFMGVASRDLEILLKHQKTKLTYLKISFQSEIDAESLDFFPRILESRPRPLQIENLDLEVTQQSQLLQILPFIDPDAVSYLRIERYGSRGVVLEIDDVARLENWKTLRNSIHIGWNNGNIRDFLNFSYVYVKFPIVTVEDLVFLKETFLHSSRMNCVYLQVVTPVDLPELLEAFGPSNDDINYMGGYRKRWFFKCYSNPDDILSIGFNPRCLHFQREN</sequence>
<dbReference type="SUPFAM" id="SSF81383">
    <property type="entry name" value="F-box domain"/>
    <property type="match status" value="1"/>
</dbReference>
<dbReference type="eggNOG" id="ENOG502THRG">
    <property type="taxonomic scope" value="Eukaryota"/>
</dbReference>
<dbReference type="InterPro" id="IPR036047">
    <property type="entry name" value="F-box-like_dom_sf"/>
</dbReference>